<dbReference type="AlphaFoldDB" id="A0A9D1DUE4"/>
<proteinExistence type="inferred from homology"/>
<accession>A0A9D1DUE4</accession>
<evidence type="ECO:0000256" key="4">
    <source>
        <dbReference type="ARBA" id="ARBA00051722"/>
    </source>
</evidence>
<dbReference type="PIRSF" id="PIRSF016557">
    <property type="entry name" value="Caps_synth_CpsB"/>
    <property type="match status" value="1"/>
</dbReference>
<comment type="catalytic activity">
    <reaction evidence="4 5">
        <text>O-phospho-L-tyrosyl-[protein] + H2O = L-tyrosyl-[protein] + phosphate</text>
        <dbReference type="Rhea" id="RHEA:10684"/>
        <dbReference type="Rhea" id="RHEA-COMP:10136"/>
        <dbReference type="Rhea" id="RHEA-COMP:20101"/>
        <dbReference type="ChEBI" id="CHEBI:15377"/>
        <dbReference type="ChEBI" id="CHEBI:43474"/>
        <dbReference type="ChEBI" id="CHEBI:46858"/>
        <dbReference type="ChEBI" id="CHEBI:61978"/>
        <dbReference type="EC" id="3.1.3.48"/>
    </reaction>
</comment>
<organism evidence="7 8">
    <name type="scientific">Candidatus Onthousia excrementipullorum</name>
    <dbReference type="NCBI Taxonomy" id="2840884"/>
    <lineage>
        <taxon>Bacteria</taxon>
        <taxon>Bacillati</taxon>
        <taxon>Bacillota</taxon>
        <taxon>Bacilli</taxon>
        <taxon>Candidatus Onthousia</taxon>
    </lineage>
</organism>
<dbReference type="GO" id="GO:0030145">
    <property type="term" value="F:manganese ion binding"/>
    <property type="evidence" value="ECO:0007669"/>
    <property type="project" value="UniProtKB-UniRule"/>
</dbReference>
<dbReference type="PANTHER" id="PTHR39181">
    <property type="entry name" value="TYROSINE-PROTEIN PHOSPHATASE YWQE"/>
    <property type="match status" value="1"/>
</dbReference>
<reference evidence="7" key="2">
    <citation type="journal article" date="2021" name="PeerJ">
        <title>Extensive microbial diversity within the chicken gut microbiome revealed by metagenomics and culture.</title>
        <authorList>
            <person name="Gilroy R."/>
            <person name="Ravi A."/>
            <person name="Getino M."/>
            <person name="Pursley I."/>
            <person name="Horton D.L."/>
            <person name="Alikhan N.F."/>
            <person name="Baker D."/>
            <person name="Gharbi K."/>
            <person name="Hall N."/>
            <person name="Watson M."/>
            <person name="Adriaenssens E.M."/>
            <person name="Foster-Nyarko E."/>
            <person name="Jarju S."/>
            <person name="Secka A."/>
            <person name="Antonio M."/>
            <person name="Oren A."/>
            <person name="Chaudhuri R.R."/>
            <person name="La Ragione R."/>
            <person name="Hildebrand F."/>
            <person name="Pallen M.J."/>
        </authorList>
    </citation>
    <scope>NUCLEOTIDE SEQUENCE</scope>
    <source>
        <strain evidence="7">CHK184-20233</strain>
    </source>
</reference>
<comment type="caution">
    <text evidence="7">The sequence shown here is derived from an EMBL/GenBank/DDBJ whole genome shotgun (WGS) entry which is preliminary data.</text>
</comment>
<dbReference type="InterPro" id="IPR016667">
    <property type="entry name" value="Caps_polysacc_synth_CpsB/CapC"/>
</dbReference>
<reference evidence="7" key="1">
    <citation type="submission" date="2020-10" db="EMBL/GenBank/DDBJ databases">
        <authorList>
            <person name="Gilroy R."/>
        </authorList>
    </citation>
    <scope>NUCLEOTIDE SEQUENCE</scope>
    <source>
        <strain evidence="7">CHK184-20233</strain>
    </source>
</reference>
<sequence length="242" mass="28563">MKDMHSHLLYGIDDGSKDISESITLLKEAEKQGITELMITPHYIEDSKYNCNNKEKIKRFNELKEEVEKEKINIKLYLGNEVLINENILKLIKNKEITTLNNSKYILIEFPLGNMLYNTKDIIYNLIVKGYVPILAHPERYRIFQKHREHIEEYLRMGVLLQGNYKSLFGKYGRDAKKTLIYLLKNHKITFLGSDCHHDGDFKIKKLKKKLKSILKNDNMVEDVLKNNFDKVILNENFSIKR</sequence>
<dbReference type="EMBL" id="DVHC01000035">
    <property type="protein sequence ID" value="HIR59086.1"/>
    <property type="molecule type" value="Genomic_DNA"/>
</dbReference>
<gene>
    <name evidence="7" type="ORF">IAB38_03455</name>
</gene>
<dbReference type="EC" id="3.1.3.48" evidence="5"/>
<keyword evidence="2 5" id="KW-0378">Hydrolase</keyword>
<dbReference type="GO" id="GO:0004725">
    <property type="term" value="F:protein tyrosine phosphatase activity"/>
    <property type="evidence" value="ECO:0007669"/>
    <property type="project" value="UniProtKB-UniRule"/>
</dbReference>
<feature type="coiled-coil region" evidence="6">
    <location>
        <begin position="53"/>
        <end position="80"/>
    </location>
</feature>
<protein>
    <recommendedName>
        <fullName evidence="5">Tyrosine-protein phosphatase</fullName>
        <ecNumber evidence="5">3.1.3.48</ecNumber>
    </recommendedName>
</protein>
<dbReference type="Gene3D" id="3.20.20.140">
    <property type="entry name" value="Metal-dependent hydrolases"/>
    <property type="match status" value="1"/>
</dbReference>
<dbReference type="Pfam" id="PF19567">
    <property type="entry name" value="CpsB_CapC"/>
    <property type="match status" value="1"/>
</dbReference>
<evidence type="ECO:0000256" key="2">
    <source>
        <dbReference type="ARBA" id="ARBA00022801"/>
    </source>
</evidence>
<evidence type="ECO:0000256" key="1">
    <source>
        <dbReference type="ARBA" id="ARBA00005750"/>
    </source>
</evidence>
<keyword evidence="6" id="KW-0175">Coiled coil</keyword>
<dbReference type="InterPro" id="IPR016195">
    <property type="entry name" value="Pol/histidinol_Pase-like"/>
</dbReference>
<dbReference type="PANTHER" id="PTHR39181:SF1">
    <property type="entry name" value="TYROSINE-PROTEIN PHOSPHATASE YWQE"/>
    <property type="match status" value="1"/>
</dbReference>
<comment type="similarity">
    <text evidence="1 5">Belongs to the metallo-dependent hydrolases superfamily. CpsB/CapC family.</text>
</comment>
<evidence type="ECO:0000313" key="7">
    <source>
        <dbReference type="EMBL" id="HIR59086.1"/>
    </source>
</evidence>
<evidence type="ECO:0000256" key="3">
    <source>
        <dbReference type="ARBA" id="ARBA00022912"/>
    </source>
</evidence>
<evidence type="ECO:0000313" key="8">
    <source>
        <dbReference type="Proteomes" id="UP000824232"/>
    </source>
</evidence>
<dbReference type="SUPFAM" id="SSF89550">
    <property type="entry name" value="PHP domain-like"/>
    <property type="match status" value="1"/>
</dbReference>
<name>A0A9D1DUE4_9FIRM</name>
<dbReference type="Proteomes" id="UP000824232">
    <property type="component" value="Unassembled WGS sequence"/>
</dbReference>
<evidence type="ECO:0000256" key="5">
    <source>
        <dbReference type="PIRNR" id="PIRNR016557"/>
    </source>
</evidence>
<keyword evidence="3 5" id="KW-0904">Protein phosphatase</keyword>
<evidence type="ECO:0000256" key="6">
    <source>
        <dbReference type="SAM" id="Coils"/>
    </source>
</evidence>